<dbReference type="Proteomes" id="UP000238296">
    <property type="component" value="Unassembled WGS sequence"/>
</dbReference>
<evidence type="ECO:0000313" key="2">
    <source>
        <dbReference type="Proteomes" id="UP000238296"/>
    </source>
</evidence>
<dbReference type="EMBL" id="PPEA01000796">
    <property type="protein sequence ID" value="PQM44466.1"/>
    <property type="molecule type" value="Genomic_DNA"/>
</dbReference>
<reference evidence="1 2" key="1">
    <citation type="journal article" date="2017" name="Int. J. Syst. Evol. Microbiol.">
        <title>Mycobacterium talmoniae sp. nov., a slowly growing mycobacterium isolated from human respiratory samples.</title>
        <authorList>
            <person name="Davidson R.M."/>
            <person name="DeGroote M.A."/>
            <person name="Marola J.L."/>
            <person name="Buss S."/>
            <person name="Jones V."/>
            <person name="McNeil M.R."/>
            <person name="Freifeld A.G."/>
            <person name="Elaine Epperson L."/>
            <person name="Hasan N.A."/>
            <person name="Jackson M."/>
            <person name="Iwen P.C."/>
            <person name="Salfinger M."/>
            <person name="Strong M."/>
        </authorList>
    </citation>
    <scope>NUCLEOTIDE SEQUENCE [LARGE SCALE GENOMIC DNA]</scope>
    <source>
        <strain evidence="1 2">ATCC BAA-2683</strain>
    </source>
</reference>
<comment type="caution">
    <text evidence="1">The sequence shown here is derived from an EMBL/GenBank/DDBJ whole genome shotgun (WGS) entry which is preliminary data.</text>
</comment>
<dbReference type="AlphaFoldDB" id="A0A2S8BCU7"/>
<protein>
    <submittedName>
        <fullName evidence="1">Uncharacterized protein</fullName>
    </submittedName>
</protein>
<proteinExistence type="predicted"/>
<organism evidence="1 2">
    <name type="scientific">Mycobacterium talmoniae</name>
    <dbReference type="NCBI Taxonomy" id="1858794"/>
    <lineage>
        <taxon>Bacteria</taxon>
        <taxon>Bacillati</taxon>
        <taxon>Actinomycetota</taxon>
        <taxon>Actinomycetes</taxon>
        <taxon>Mycobacteriales</taxon>
        <taxon>Mycobacteriaceae</taxon>
        <taxon>Mycobacterium</taxon>
    </lineage>
</organism>
<sequence length="77" mass="7923">MSLPTSSHSAVPISTTPMTTVANGRYFCAEAITGEIASPNTPNTVRNPVAIATVAAPARASAAGRDVFWLPAITKPK</sequence>
<name>A0A2S8BCU7_9MYCO</name>
<accession>A0A2S8BCU7</accession>
<gene>
    <name evidence="1" type="ORF">C1Y40_05379</name>
</gene>
<evidence type="ECO:0000313" key="1">
    <source>
        <dbReference type="EMBL" id="PQM44466.1"/>
    </source>
</evidence>